<dbReference type="AlphaFoldDB" id="A0A2D6YN24"/>
<name>A0A2D6YN24_9DELT</name>
<evidence type="ECO:0000313" key="5">
    <source>
        <dbReference type="EMBL" id="MAH64603.1"/>
    </source>
</evidence>
<dbReference type="InterPro" id="IPR010061">
    <property type="entry name" value="MeMal-semiAld_DH"/>
</dbReference>
<dbReference type="NCBIfam" id="TIGR01722">
    <property type="entry name" value="MMSDH"/>
    <property type="match status" value="1"/>
</dbReference>
<dbReference type="InterPro" id="IPR016161">
    <property type="entry name" value="Ald_DH/histidinol_DH"/>
</dbReference>
<accession>A0A2D6YN24</accession>
<dbReference type="InterPro" id="IPR016163">
    <property type="entry name" value="Ald_DH_C"/>
</dbReference>
<dbReference type="Gene3D" id="3.40.605.10">
    <property type="entry name" value="Aldehyde Dehydrogenase, Chain A, domain 1"/>
    <property type="match status" value="1"/>
</dbReference>
<dbReference type="Gene3D" id="3.40.309.10">
    <property type="entry name" value="Aldehyde Dehydrogenase, Chain A, domain 2"/>
    <property type="match status" value="1"/>
</dbReference>
<dbReference type="PROSITE" id="PS00070">
    <property type="entry name" value="ALDEHYDE_DEHYDR_CYS"/>
    <property type="match status" value="1"/>
</dbReference>
<dbReference type="SUPFAM" id="SSF53720">
    <property type="entry name" value="ALDH-like"/>
    <property type="match status" value="1"/>
</dbReference>
<dbReference type="CDD" id="cd07085">
    <property type="entry name" value="ALDH_F6_MMSDH"/>
    <property type="match status" value="1"/>
</dbReference>
<dbReference type="FunFam" id="3.40.605.10:FF:000003">
    <property type="entry name" value="Methylmalonate-semialdehyde dehydrogenase [acylating]"/>
    <property type="match status" value="1"/>
</dbReference>
<dbReference type="InterPro" id="IPR016162">
    <property type="entry name" value="Ald_DH_N"/>
</dbReference>
<dbReference type="EMBL" id="NZEX01000175">
    <property type="protein sequence ID" value="MAH64603.1"/>
    <property type="molecule type" value="Genomic_DNA"/>
</dbReference>
<dbReference type="EC" id="1.2.1.27" evidence="1"/>
<feature type="domain" description="Aldehyde dehydrogenase" evidence="4">
    <location>
        <begin position="20"/>
        <end position="480"/>
    </location>
</feature>
<dbReference type="InterPro" id="IPR015590">
    <property type="entry name" value="Aldehyde_DH_dom"/>
</dbReference>
<dbReference type="Pfam" id="PF00171">
    <property type="entry name" value="Aldedh"/>
    <property type="match status" value="1"/>
</dbReference>
<dbReference type="PANTHER" id="PTHR43866:SF4">
    <property type="entry name" value="MALONATE-SEMIALDEHYDE DEHYDROGENASE"/>
    <property type="match status" value="1"/>
</dbReference>
<gene>
    <name evidence="5" type="primary">mmsA</name>
    <name evidence="5" type="ORF">CMN54_14410</name>
</gene>
<evidence type="ECO:0000256" key="2">
    <source>
        <dbReference type="ARBA" id="ARBA00023002"/>
    </source>
</evidence>
<evidence type="ECO:0000259" key="4">
    <source>
        <dbReference type="Pfam" id="PF00171"/>
    </source>
</evidence>
<dbReference type="InterPro" id="IPR016160">
    <property type="entry name" value="Ald_DH_CS_CYS"/>
</dbReference>
<dbReference type="GO" id="GO:0006574">
    <property type="term" value="P:L-valine catabolic process"/>
    <property type="evidence" value="ECO:0007669"/>
    <property type="project" value="TreeGrafter"/>
</dbReference>
<sequence>MSVKLIQNFIAGKLCHPANADKLSVTNPATGEITGEVALSSAAEVDQAVQAAKTAIVKWATTPPLRRARVMFRFLELLQQNHNRLAEAITKEHGKTFEDAKGEVQRGIEVVEFACGVPHLLKGTFSEQVANAVDAYSFRQPLGVVAGITPFNFPVMVPMWMYPMAIACGNSFVLKPSEKDPSASLLMAELLQQAELPDGVFNVVQGGREAVEALLDHPDIAAISFVGSTPIARLIYQRGTAHDKRVQALGGAKNHMIIMPDADLDQAASALMGASYGSAGERCMAISVAVPVGEETANALIDRLIPQVKTLKIGNGMEPGLDMGPLVTRAHRDKVSAYVDSGVEQGARLLVDGRSYMVPGHENGFFIGGCLFDKVTPEMEIYKNEIFGPVLSIVRVPTYEAAMQLVHNNPYGNGIAIFTRDGDTARDFVSKIEVGMVGVNVPIPVPVAFHSFGGWKKSLFGDHDIYGPESINFYTRLKAVTSRWPTGIKEGAKFNFPTL</sequence>
<reference evidence="6" key="1">
    <citation type="submission" date="2017-09" db="EMBL/GenBank/DDBJ databases">
        <title>The Reconstruction of 2,631 Draft Metagenome-Assembled Genomes from the Global Oceans.</title>
        <authorList>
            <person name="Tully B.J."/>
            <person name="Graham E.D."/>
            <person name="Heidelberg J.F."/>
        </authorList>
    </citation>
    <scope>NUCLEOTIDE SEQUENCE [LARGE SCALE GENOMIC DNA]</scope>
</reference>
<keyword evidence="3" id="KW-0520">NAD</keyword>
<dbReference type="PANTHER" id="PTHR43866">
    <property type="entry name" value="MALONATE-SEMIALDEHYDE DEHYDROGENASE"/>
    <property type="match status" value="1"/>
</dbReference>
<organism evidence="5 6">
    <name type="scientific">SAR324 cluster bacterium</name>
    <dbReference type="NCBI Taxonomy" id="2024889"/>
    <lineage>
        <taxon>Bacteria</taxon>
        <taxon>Deltaproteobacteria</taxon>
        <taxon>SAR324 cluster</taxon>
    </lineage>
</organism>
<evidence type="ECO:0000256" key="1">
    <source>
        <dbReference type="ARBA" id="ARBA00013048"/>
    </source>
</evidence>
<protein>
    <recommendedName>
        <fullName evidence="1">methylmalonate-semialdehyde dehydrogenase (CoA acylating)</fullName>
        <ecNumber evidence="1">1.2.1.27</ecNumber>
    </recommendedName>
</protein>
<dbReference type="GO" id="GO:0006210">
    <property type="term" value="P:thymine catabolic process"/>
    <property type="evidence" value="ECO:0007669"/>
    <property type="project" value="TreeGrafter"/>
</dbReference>
<comment type="caution">
    <text evidence="5">The sequence shown here is derived from an EMBL/GenBank/DDBJ whole genome shotgun (WGS) entry which is preliminary data.</text>
</comment>
<proteinExistence type="predicted"/>
<evidence type="ECO:0000256" key="3">
    <source>
        <dbReference type="ARBA" id="ARBA00023027"/>
    </source>
</evidence>
<dbReference type="GO" id="GO:0004491">
    <property type="term" value="F:methylmalonate-semialdehyde dehydrogenase (acylating, NAD) activity"/>
    <property type="evidence" value="ECO:0007669"/>
    <property type="project" value="UniProtKB-EC"/>
</dbReference>
<dbReference type="FunFam" id="3.40.309.10:FF:000002">
    <property type="entry name" value="Methylmalonate-semialdehyde dehydrogenase (Acylating)"/>
    <property type="match status" value="1"/>
</dbReference>
<keyword evidence="2" id="KW-0560">Oxidoreductase</keyword>
<dbReference type="Proteomes" id="UP000226525">
    <property type="component" value="Unassembled WGS sequence"/>
</dbReference>
<evidence type="ECO:0000313" key="6">
    <source>
        <dbReference type="Proteomes" id="UP000226525"/>
    </source>
</evidence>